<dbReference type="AlphaFoldDB" id="A0A7L3KVP8"/>
<dbReference type="CDD" id="cd21438">
    <property type="entry name" value="SUN2_cc1"/>
    <property type="match status" value="1"/>
</dbReference>
<keyword evidence="5" id="KW-1185">Reference proteome</keyword>
<sequence length="461" mass="50475">RTIRRKSSSTKRLSPAPSTQTSYYSESMMSESYLGGSRGLAALGSSMLDDDLDSSTYWGGELSSRRRRGTGDTESSKINGVLESKTYDTYTSSSGYSSEDDYAGHYYSGQSSSGLRTAAFWVGSFLWQVFTSPGEWRAGRGISSSSPLHVHPVHCCGPLPACSFDHFILLCPGAWYFYPYGLSTLSLPSFPWWGAGKLSSSSDVPGAGDLTMLDQGGHRLLARFQSLEKRFEALEAELSRWELRRGATAVTAGGEPPPGDILAVLEGLVSRRDAGLKDQLRTDMANHLQGELDALRAQVQRDLDGRLGKMTQTSQEMEARLLELNSDWQSSVQESLRGTFRQEVGKLEQEVAALRRELASLKSDQEVMGKHVEGILEQLKTVQADVEAQFPAWISQFLSESQQDGAAAFILHQEDLKAELQALERKILAKVLEDRRLAARDAQAGIGVALRQGGTAGVTEE</sequence>
<feature type="coiled-coil region" evidence="1">
    <location>
        <begin position="406"/>
        <end position="433"/>
    </location>
</feature>
<name>A0A7L3KVP8_9PASS</name>
<keyword evidence="1" id="KW-0175">Coiled coil</keyword>
<evidence type="ECO:0000313" key="5">
    <source>
        <dbReference type="Proteomes" id="UP000525319"/>
    </source>
</evidence>
<dbReference type="GO" id="GO:0043495">
    <property type="term" value="F:protein-membrane adaptor activity"/>
    <property type="evidence" value="ECO:0007669"/>
    <property type="project" value="TreeGrafter"/>
</dbReference>
<dbReference type="InterPro" id="IPR040994">
    <property type="entry name" value="Sun_CC2"/>
</dbReference>
<protein>
    <submittedName>
        <fullName evidence="4">SUN2 protein</fullName>
    </submittedName>
</protein>
<dbReference type="EMBL" id="VZTZ01046690">
    <property type="protein sequence ID" value="NXU45581.1"/>
    <property type="molecule type" value="Genomic_DNA"/>
</dbReference>
<dbReference type="Proteomes" id="UP000525319">
    <property type="component" value="Unassembled WGS sequence"/>
</dbReference>
<dbReference type="PANTHER" id="PTHR12911">
    <property type="entry name" value="SAD1/UNC-84-LIKE PROTEIN-RELATED"/>
    <property type="match status" value="1"/>
</dbReference>
<evidence type="ECO:0000313" key="4">
    <source>
        <dbReference type="EMBL" id="NXU45581.1"/>
    </source>
</evidence>
<feature type="region of interest" description="Disordered" evidence="2">
    <location>
        <begin position="1"/>
        <end position="25"/>
    </location>
</feature>
<feature type="coiled-coil region" evidence="1">
    <location>
        <begin position="217"/>
        <end position="244"/>
    </location>
</feature>
<feature type="non-terminal residue" evidence="4">
    <location>
        <position position="461"/>
    </location>
</feature>
<evidence type="ECO:0000256" key="1">
    <source>
        <dbReference type="SAM" id="Coils"/>
    </source>
</evidence>
<dbReference type="PANTHER" id="PTHR12911:SF22">
    <property type="entry name" value="SUN DOMAIN-CONTAINING PROTEIN 2"/>
    <property type="match status" value="1"/>
</dbReference>
<gene>
    <name evidence="4" type="primary">Sun2</name>
    <name evidence="4" type="ORF">DRYBRU_R05720</name>
</gene>
<feature type="coiled-coil region" evidence="1">
    <location>
        <begin position="337"/>
        <end position="364"/>
    </location>
</feature>
<comment type="caution">
    <text evidence="4">The sequence shown here is derived from an EMBL/GenBank/DDBJ whole genome shotgun (WGS) entry which is preliminary data.</text>
</comment>
<dbReference type="OrthoDB" id="342281at2759"/>
<accession>A0A7L3KVP8</accession>
<dbReference type="GO" id="GO:0034993">
    <property type="term" value="C:meiotic nuclear membrane microtubule tethering complex"/>
    <property type="evidence" value="ECO:0007669"/>
    <property type="project" value="TreeGrafter"/>
</dbReference>
<dbReference type="InterPro" id="IPR045119">
    <property type="entry name" value="SUN1-5"/>
</dbReference>
<organism evidence="4 5">
    <name type="scientific">Drymodes brunneopygia</name>
    <dbReference type="NCBI Taxonomy" id="626378"/>
    <lineage>
        <taxon>Eukaryota</taxon>
        <taxon>Metazoa</taxon>
        <taxon>Chordata</taxon>
        <taxon>Craniata</taxon>
        <taxon>Vertebrata</taxon>
        <taxon>Euteleostomi</taxon>
        <taxon>Archelosauria</taxon>
        <taxon>Archosauria</taxon>
        <taxon>Dinosauria</taxon>
        <taxon>Saurischia</taxon>
        <taxon>Theropoda</taxon>
        <taxon>Coelurosauria</taxon>
        <taxon>Aves</taxon>
        <taxon>Neognathae</taxon>
        <taxon>Neoaves</taxon>
        <taxon>Telluraves</taxon>
        <taxon>Australaves</taxon>
        <taxon>Passeriformes</taxon>
        <taxon>Petroicidae</taxon>
        <taxon>Drymodes</taxon>
    </lineage>
</organism>
<reference evidence="4 5" key="1">
    <citation type="submission" date="2019-09" db="EMBL/GenBank/DDBJ databases">
        <title>Bird 10,000 Genomes (B10K) Project - Family phase.</title>
        <authorList>
            <person name="Zhang G."/>
        </authorList>
    </citation>
    <scope>NUCLEOTIDE SEQUENCE [LARGE SCALE GENOMIC DNA]</scope>
    <source>
        <strain evidence="4">B10K-DU-030-03</strain>
    </source>
</reference>
<feature type="domain" description="SUN coiled coil" evidence="3">
    <location>
        <begin position="416"/>
        <end position="461"/>
    </location>
</feature>
<evidence type="ECO:0000256" key="2">
    <source>
        <dbReference type="SAM" id="MobiDB-lite"/>
    </source>
</evidence>
<proteinExistence type="predicted"/>
<evidence type="ECO:0000259" key="3">
    <source>
        <dbReference type="Pfam" id="PF18580"/>
    </source>
</evidence>
<feature type="region of interest" description="Disordered" evidence="2">
    <location>
        <begin position="59"/>
        <end position="78"/>
    </location>
</feature>
<feature type="non-terminal residue" evidence="4">
    <location>
        <position position="1"/>
    </location>
</feature>
<dbReference type="Pfam" id="PF18580">
    <property type="entry name" value="HTH_SUN2"/>
    <property type="match status" value="1"/>
</dbReference>